<evidence type="ECO:0000256" key="1">
    <source>
        <dbReference type="SAM" id="MobiDB-lite"/>
    </source>
</evidence>
<evidence type="ECO:0000259" key="2">
    <source>
        <dbReference type="Pfam" id="PF10440"/>
    </source>
</evidence>
<dbReference type="EMBL" id="KI392980">
    <property type="protein sequence ID" value="ERN09744.1"/>
    <property type="molecule type" value="Genomic_DNA"/>
</dbReference>
<feature type="region of interest" description="Disordered" evidence="1">
    <location>
        <begin position="292"/>
        <end position="339"/>
    </location>
</feature>
<feature type="region of interest" description="Disordered" evidence="1">
    <location>
        <begin position="360"/>
        <end position="446"/>
    </location>
</feature>
<proteinExistence type="predicted"/>
<dbReference type="PANTHER" id="PTHR34271:SF1">
    <property type="entry name" value="NUCLEOLAR HISTONE METHYLTRANSFERASE-RELATED PROTEIN"/>
    <property type="match status" value="1"/>
</dbReference>
<feature type="compositionally biased region" description="Basic residues" evidence="1">
    <location>
        <begin position="392"/>
        <end position="411"/>
    </location>
</feature>
<evidence type="ECO:0000313" key="3">
    <source>
        <dbReference type="EMBL" id="ERN09744.1"/>
    </source>
</evidence>
<feature type="compositionally biased region" description="Basic and acidic residues" evidence="1">
    <location>
        <begin position="412"/>
        <end position="432"/>
    </location>
</feature>
<reference evidence="4" key="1">
    <citation type="journal article" date="2013" name="Science">
        <title>The Amborella genome and the evolution of flowering plants.</title>
        <authorList>
            <consortium name="Amborella Genome Project"/>
        </authorList>
    </citation>
    <scope>NUCLEOTIDE SEQUENCE [LARGE SCALE GENOMIC DNA]</scope>
</reference>
<name>W1PPN1_AMBTC</name>
<dbReference type="Proteomes" id="UP000017836">
    <property type="component" value="Unassembled WGS sequence"/>
</dbReference>
<feature type="domain" description="WIYLD" evidence="2">
    <location>
        <begin position="9"/>
        <end position="70"/>
    </location>
</feature>
<keyword evidence="4" id="KW-1185">Reference proteome</keyword>
<evidence type="ECO:0000313" key="4">
    <source>
        <dbReference type="Proteomes" id="UP000017836"/>
    </source>
</evidence>
<sequence>MTRNRRSSRSGSRRVDAAIDALLPFGFSKSTITCTVNKLLKVYGGDSGWLFIEEASYRLLIDTILEDQEKCLPKDASEEEDGEIKHAPSEPENANTAIQEVLCEKEGTVNTQHTNISALSIERDTGPIAPRVKRGIGPVAPRVERKIGPISPSVEMGTDHIKRVTDQIQRETDQLVRGNVNEHREREIGHLERETNDSRSGGVRRRAPCYGWLDEEDSFVPTKPAIERKLNASVTHTSVLGYEGTKTHVSPSEALVLLESTPKDMIEREIGEFDGENHDSVLLGCPKTLATSVQEPMLRDPVPMESASPGREGTESDTVMAENSETEKPGQQRKGETIDEFFRREQMYCRGKIIYERESDRTRDRTREEIARSDSSAERKRRYEEREIPGSHRSHDHTRRCHRHSQRRHRYHDTNRYWVRDYDERETTHGRDSGSSCKRLRVEEED</sequence>
<dbReference type="InterPro" id="IPR018848">
    <property type="entry name" value="WIYLD_domain"/>
</dbReference>
<dbReference type="InterPro" id="IPR043017">
    <property type="entry name" value="WIYLD_dom_sf"/>
</dbReference>
<dbReference type="PANTHER" id="PTHR34271">
    <property type="entry name" value="NUCLEOLAR HISTONE METHYLTRANSFERASE-RELATED PROTEIN"/>
    <property type="match status" value="1"/>
</dbReference>
<dbReference type="HOGENOM" id="CLU_614452_0_0_1"/>
<dbReference type="eggNOG" id="ENOG502S7BK">
    <property type="taxonomic scope" value="Eukaryota"/>
</dbReference>
<feature type="region of interest" description="Disordered" evidence="1">
    <location>
        <begin position="74"/>
        <end position="93"/>
    </location>
</feature>
<protein>
    <recommendedName>
        <fullName evidence="2">WIYLD domain-containing protein</fullName>
    </recommendedName>
</protein>
<dbReference type="Gramene" id="ERN09744">
    <property type="protein sequence ID" value="ERN09744"/>
    <property type="gene ID" value="AMTR_s00029p00233630"/>
</dbReference>
<dbReference type="AlphaFoldDB" id="W1PPN1"/>
<dbReference type="Pfam" id="PF10440">
    <property type="entry name" value="WIYLD"/>
    <property type="match status" value="1"/>
</dbReference>
<feature type="compositionally biased region" description="Basic and acidic residues" evidence="1">
    <location>
        <begin position="325"/>
        <end position="339"/>
    </location>
</feature>
<accession>W1PPN1</accession>
<dbReference type="Gene3D" id="1.10.8.850">
    <property type="entry name" value="Histone-lysine N methyltransferase , C-terminal domain-like"/>
    <property type="match status" value="1"/>
</dbReference>
<gene>
    <name evidence="3" type="ORF">AMTR_s00029p00233630</name>
</gene>
<feature type="compositionally biased region" description="Basic and acidic residues" evidence="1">
    <location>
        <begin position="360"/>
        <end position="390"/>
    </location>
</feature>
<dbReference type="STRING" id="13333.W1PPN1"/>
<organism evidence="3 4">
    <name type="scientific">Amborella trichopoda</name>
    <dbReference type="NCBI Taxonomy" id="13333"/>
    <lineage>
        <taxon>Eukaryota</taxon>
        <taxon>Viridiplantae</taxon>
        <taxon>Streptophyta</taxon>
        <taxon>Embryophyta</taxon>
        <taxon>Tracheophyta</taxon>
        <taxon>Spermatophyta</taxon>
        <taxon>Magnoliopsida</taxon>
        <taxon>Amborellales</taxon>
        <taxon>Amborellaceae</taxon>
        <taxon>Amborella</taxon>
    </lineage>
</organism>